<dbReference type="SUPFAM" id="SSF160719">
    <property type="entry name" value="gpW/gp25-like"/>
    <property type="match status" value="1"/>
</dbReference>
<dbReference type="AlphaFoldDB" id="A0A6I3XA50"/>
<dbReference type="EMBL" id="WNWM01000001">
    <property type="protein sequence ID" value="MUI10903.1"/>
    <property type="molecule type" value="Genomic_DNA"/>
</dbReference>
<dbReference type="Proteomes" id="UP000431684">
    <property type="component" value="Unassembled WGS sequence"/>
</dbReference>
<name>A0A6I3XA50_9BURK</name>
<sequence>MIGMNATTGRSLAGVPHLSQSISKILTTPLYSRVNRRLFGGELIDLVDAPNNAATRVRLYAAVATALMRHEPRLRLSRVSLSTDPDDAGKTVIEVEGTTTISRDAVVARVSLTPGT</sequence>
<dbReference type="InterPro" id="IPR007048">
    <property type="entry name" value="IraD/Gp25-like"/>
</dbReference>
<accession>A0A6I3XA50</accession>
<dbReference type="Gene3D" id="3.10.450.40">
    <property type="match status" value="1"/>
</dbReference>
<dbReference type="Pfam" id="PF04965">
    <property type="entry name" value="GPW_gp25"/>
    <property type="match status" value="1"/>
</dbReference>
<evidence type="ECO:0000313" key="3">
    <source>
        <dbReference type="Proteomes" id="UP000431684"/>
    </source>
</evidence>
<protein>
    <submittedName>
        <fullName evidence="2">Baseplate assembly protein</fullName>
    </submittedName>
</protein>
<keyword evidence="3" id="KW-1185">Reference proteome</keyword>
<feature type="domain" description="IraD/Gp25-like" evidence="1">
    <location>
        <begin position="17"/>
        <end position="99"/>
    </location>
</feature>
<proteinExistence type="predicted"/>
<evidence type="ECO:0000259" key="1">
    <source>
        <dbReference type="Pfam" id="PF04965"/>
    </source>
</evidence>
<reference evidence="2 3" key="1">
    <citation type="submission" date="2019-11" db="EMBL/GenBank/DDBJ databases">
        <title>Draft Genome Sequences of Six Type Strains of the Genus Massilia.</title>
        <authorList>
            <person name="Miess H."/>
            <person name="Frediansyah A."/>
            <person name="Goeker M."/>
            <person name="Gross H."/>
        </authorList>
    </citation>
    <scope>NUCLEOTIDE SEQUENCE [LARGE SCALE GENOMIC DNA]</scope>
    <source>
        <strain evidence="2 3">DSM 17513</strain>
    </source>
</reference>
<comment type="caution">
    <text evidence="2">The sequence shown here is derived from an EMBL/GenBank/DDBJ whole genome shotgun (WGS) entry which is preliminary data.</text>
</comment>
<evidence type="ECO:0000313" key="2">
    <source>
        <dbReference type="EMBL" id="MUI10903.1"/>
    </source>
</evidence>
<gene>
    <name evidence="2" type="ORF">GJV26_00125</name>
</gene>
<organism evidence="2 3">
    <name type="scientific">Pseudoduganella dura</name>
    <dbReference type="NCBI Taxonomy" id="321982"/>
    <lineage>
        <taxon>Bacteria</taxon>
        <taxon>Pseudomonadati</taxon>
        <taxon>Pseudomonadota</taxon>
        <taxon>Betaproteobacteria</taxon>
        <taxon>Burkholderiales</taxon>
        <taxon>Oxalobacteraceae</taxon>
        <taxon>Telluria group</taxon>
        <taxon>Pseudoduganella</taxon>
    </lineage>
</organism>
<dbReference type="RefSeq" id="WP_189442210.1">
    <property type="nucleotide sequence ID" value="NZ_BMWU01000049.1"/>
</dbReference>